<protein>
    <submittedName>
        <fullName evidence="7">Cation channel sperm-associated protein 2</fullName>
    </submittedName>
</protein>
<dbReference type="InterPro" id="IPR028747">
    <property type="entry name" value="CatSper2"/>
</dbReference>
<feature type="transmembrane region" description="Helical" evidence="5">
    <location>
        <begin position="189"/>
        <end position="211"/>
    </location>
</feature>
<proteinExistence type="predicted"/>
<dbReference type="Gene3D" id="1.10.287.70">
    <property type="match status" value="1"/>
</dbReference>
<dbReference type="SUPFAM" id="SSF81324">
    <property type="entry name" value="Voltage-gated potassium channels"/>
    <property type="match status" value="1"/>
</dbReference>
<feature type="transmembrane region" description="Helical" evidence="5">
    <location>
        <begin position="118"/>
        <end position="138"/>
    </location>
</feature>
<dbReference type="PANTHER" id="PTHR46923">
    <property type="entry name" value="CATION CHANNEL SPERM-ASSOCIATED PROTEIN 2"/>
    <property type="match status" value="1"/>
</dbReference>
<evidence type="ECO:0000256" key="5">
    <source>
        <dbReference type="SAM" id="Phobius"/>
    </source>
</evidence>
<sequence length="495" mass="57766">MESEDSQEQKDKEKHDLGGAISLRSMLLRHQLAQEIRVMRCENFGSAYFLTASKDNLTEFENSLNRLLRYTPTQPVGNPPLLRNEPSKDQVILRKRNSVKHRYSVPFFYTAFKIVTNFWVHHFITLLLLINICTSVYLASYEEEDHPFVFQILRNFEFAATGVYCFEVLLQMIAYGIRYFYDNNFITPYAVDLVILILSMIPPGFILLIVSYQNKDITKVNEQIKFVYILNALRVFRIVTRTNSLLHITQALLKSYKQFAFVTILIFIIMYIFAILAMNLFYSFTTSKRDDLEFKTRFSSFGSALITVFQIMTFESWLAMCQEISSVCNPIITYVYFIAWVWLGAFVISNIFVGVLVDQFKSETDCQKERKDNEKVAKFAIRERKKHAKMTGSARRFNAKMQLTGREIAQKIAQIYSQFEAFETTNKEMGVDENCKAEIVNLLKKMGQDYETIWKNKQLYQYFKILCQISDNIAEMEQLEKIASQAIHACIETKS</sequence>
<dbReference type="EMBL" id="JAPFFF010000027">
    <property type="protein sequence ID" value="KAK8848271.1"/>
    <property type="molecule type" value="Genomic_DNA"/>
</dbReference>
<accession>A0ABR2HJ66</accession>
<dbReference type="PANTHER" id="PTHR46923:SF1">
    <property type="entry name" value="CATION CHANNEL SPERM-ASSOCIATED PROTEIN 2"/>
    <property type="match status" value="1"/>
</dbReference>
<dbReference type="InterPro" id="IPR027359">
    <property type="entry name" value="Volt_channel_dom_sf"/>
</dbReference>
<evidence type="ECO:0000256" key="3">
    <source>
        <dbReference type="ARBA" id="ARBA00022989"/>
    </source>
</evidence>
<evidence type="ECO:0000259" key="6">
    <source>
        <dbReference type="Pfam" id="PF00520"/>
    </source>
</evidence>
<gene>
    <name evidence="7" type="ORF">M9Y10_019329</name>
</gene>
<reference evidence="7 8" key="1">
    <citation type="submission" date="2024-04" db="EMBL/GenBank/DDBJ databases">
        <title>Tritrichomonas musculus Genome.</title>
        <authorList>
            <person name="Alves-Ferreira E."/>
            <person name="Grigg M."/>
            <person name="Lorenzi H."/>
            <person name="Galac M."/>
        </authorList>
    </citation>
    <scope>NUCLEOTIDE SEQUENCE [LARGE SCALE GENOMIC DNA]</scope>
    <source>
        <strain evidence="7 8">EAF2021</strain>
    </source>
</reference>
<keyword evidence="8" id="KW-1185">Reference proteome</keyword>
<evidence type="ECO:0000313" key="8">
    <source>
        <dbReference type="Proteomes" id="UP001470230"/>
    </source>
</evidence>
<organism evidence="7 8">
    <name type="scientific">Tritrichomonas musculus</name>
    <dbReference type="NCBI Taxonomy" id="1915356"/>
    <lineage>
        <taxon>Eukaryota</taxon>
        <taxon>Metamonada</taxon>
        <taxon>Parabasalia</taxon>
        <taxon>Tritrichomonadida</taxon>
        <taxon>Tritrichomonadidae</taxon>
        <taxon>Tritrichomonas</taxon>
    </lineage>
</organism>
<comment type="subcellular location">
    <subcellularLocation>
        <location evidence="1">Membrane</location>
        <topology evidence="1">Multi-pass membrane protein</topology>
    </subcellularLocation>
</comment>
<dbReference type="Proteomes" id="UP001470230">
    <property type="component" value="Unassembled WGS sequence"/>
</dbReference>
<comment type="caution">
    <text evidence="7">The sequence shown here is derived from an EMBL/GenBank/DDBJ whole genome shotgun (WGS) entry which is preliminary data.</text>
</comment>
<feature type="domain" description="Ion transport" evidence="6">
    <location>
        <begin position="118"/>
        <end position="365"/>
    </location>
</feature>
<evidence type="ECO:0000256" key="1">
    <source>
        <dbReference type="ARBA" id="ARBA00004141"/>
    </source>
</evidence>
<keyword evidence="2 5" id="KW-0812">Transmembrane</keyword>
<keyword evidence="4 5" id="KW-0472">Membrane</keyword>
<dbReference type="Gene3D" id="1.20.120.350">
    <property type="entry name" value="Voltage-gated potassium channels. Chain C"/>
    <property type="match status" value="1"/>
</dbReference>
<feature type="transmembrane region" description="Helical" evidence="5">
    <location>
        <begin position="331"/>
        <end position="357"/>
    </location>
</feature>
<feature type="transmembrane region" description="Helical" evidence="5">
    <location>
        <begin position="158"/>
        <end position="177"/>
    </location>
</feature>
<feature type="transmembrane region" description="Helical" evidence="5">
    <location>
        <begin position="259"/>
        <end position="281"/>
    </location>
</feature>
<evidence type="ECO:0000313" key="7">
    <source>
        <dbReference type="EMBL" id="KAK8848271.1"/>
    </source>
</evidence>
<feature type="transmembrane region" description="Helical" evidence="5">
    <location>
        <begin position="301"/>
        <end position="319"/>
    </location>
</feature>
<evidence type="ECO:0000256" key="2">
    <source>
        <dbReference type="ARBA" id="ARBA00022692"/>
    </source>
</evidence>
<name>A0ABR2HJ66_9EUKA</name>
<evidence type="ECO:0000256" key="4">
    <source>
        <dbReference type="ARBA" id="ARBA00023136"/>
    </source>
</evidence>
<dbReference type="Pfam" id="PF00520">
    <property type="entry name" value="Ion_trans"/>
    <property type="match status" value="1"/>
</dbReference>
<dbReference type="InterPro" id="IPR005821">
    <property type="entry name" value="Ion_trans_dom"/>
</dbReference>
<keyword evidence="3 5" id="KW-1133">Transmembrane helix</keyword>